<accession>A0A7W5E3Y0</accession>
<dbReference type="PROSITE" id="PS51371">
    <property type="entry name" value="CBS"/>
    <property type="match status" value="2"/>
</dbReference>
<dbReference type="Pfam" id="PF00571">
    <property type="entry name" value="CBS"/>
    <property type="match status" value="2"/>
</dbReference>
<evidence type="ECO:0000256" key="5">
    <source>
        <dbReference type="ARBA" id="ARBA00022842"/>
    </source>
</evidence>
<keyword evidence="4 9" id="KW-0812">Transmembrane</keyword>
<comment type="subunit">
    <text evidence="9">Homodimer.</text>
</comment>
<keyword evidence="3 9" id="KW-0813">Transport</keyword>
<dbReference type="SUPFAM" id="SSF54631">
    <property type="entry name" value="CBS-domain pair"/>
    <property type="match status" value="1"/>
</dbReference>
<proteinExistence type="inferred from homology"/>
<dbReference type="SUPFAM" id="SSF161093">
    <property type="entry name" value="MgtE membrane domain-like"/>
    <property type="match status" value="1"/>
</dbReference>
<organism evidence="11 12">
    <name type="scientific">Aporhodopirellula rubra</name>
    <dbReference type="NCBI Taxonomy" id="980271"/>
    <lineage>
        <taxon>Bacteria</taxon>
        <taxon>Pseudomonadati</taxon>
        <taxon>Planctomycetota</taxon>
        <taxon>Planctomycetia</taxon>
        <taxon>Pirellulales</taxon>
        <taxon>Pirellulaceae</taxon>
        <taxon>Aporhodopirellula</taxon>
    </lineage>
</organism>
<feature type="transmembrane region" description="Helical" evidence="9">
    <location>
        <begin position="425"/>
        <end position="448"/>
    </location>
</feature>
<evidence type="ECO:0000256" key="6">
    <source>
        <dbReference type="ARBA" id="ARBA00022989"/>
    </source>
</evidence>
<dbReference type="InterPro" id="IPR036739">
    <property type="entry name" value="SLC41_membr_dom_sf"/>
</dbReference>
<keyword evidence="12" id="KW-1185">Reference proteome</keyword>
<evidence type="ECO:0000256" key="8">
    <source>
        <dbReference type="PROSITE-ProRule" id="PRU00703"/>
    </source>
</evidence>
<dbReference type="GO" id="GO:0015095">
    <property type="term" value="F:magnesium ion transmembrane transporter activity"/>
    <property type="evidence" value="ECO:0007669"/>
    <property type="project" value="UniProtKB-UniRule"/>
</dbReference>
<evidence type="ECO:0000313" key="11">
    <source>
        <dbReference type="EMBL" id="MBB3209765.1"/>
    </source>
</evidence>
<dbReference type="NCBIfam" id="TIGR00400">
    <property type="entry name" value="mgtE"/>
    <property type="match status" value="1"/>
</dbReference>
<evidence type="ECO:0000256" key="7">
    <source>
        <dbReference type="ARBA" id="ARBA00023136"/>
    </source>
</evidence>
<dbReference type="CDD" id="cd04606">
    <property type="entry name" value="CBS_pair_Mg_transporter"/>
    <property type="match status" value="1"/>
</dbReference>
<dbReference type="SUPFAM" id="SSF158791">
    <property type="entry name" value="MgtE N-terminal domain-like"/>
    <property type="match status" value="1"/>
</dbReference>
<evidence type="ECO:0000256" key="1">
    <source>
        <dbReference type="ARBA" id="ARBA00004141"/>
    </source>
</evidence>
<evidence type="ECO:0000259" key="10">
    <source>
        <dbReference type="PROSITE" id="PS51371"/>
    </source>
</evidence>
<comment type="caution">
    <text evidence="11">The sequence shown here is derived from an EMBL/GenBank/DDBJ whole genome shotgun (WGS) entry which is preliminary data.</text>
</comment>
<feature type="transmembrane region" description="Helical" evidence="9">
    <location>
        <begin position="388"/>
        <end position="413"/>
    </location>
</feature>
<dbReference type="InterPro" id="IPR038076">
    <property type="entry name" value="MgtE_N_sf"/>
</dbReference>
<evidence type="ECO:0000313" key="12">
    <source>
        <dbReference type="Proteomes" id="UP000536179"/>
    </source>
</evidence>
<dbReference type="SMART" id="SM00116">
    <property type="entry name" value="CBS"/>
    <property type="match status" value="2"/>
</dbReference>
<comment type="similarity">
    <text evidence="2 9">Belongs to the SLC41A transporter family.</text>
</comment>
<feature type="transmembrane region" description="Helical" evidence="9">
    <location>
        <begin position="360"/>
        <end position="382"/>
    </location>
</feature>
<feature type="domain" description="CBS" evidence="10">
    <location>
        <begin position="202"/>
        <end position="258"/>
    </location>
</feature>
<reference evidence="11 12" key="1">
    <citation type="submission" date="2020-08" db="EMBL/GenBank/DDBJ databases">
        <title>Genomic Encyclopedia of Type Strains, Phase III (KMG-III): the genomes of soil and plant-associated and newly described type strains.</title>
        <authorList>
            <person name="Whitman W."/>
        </authorList>
    </citation>
    <scope>NUCLEOTIDE SEQUENCE [LARGE SCALE GENOMIC DNA]</scope>
    <source>
        <strain evidence="11 12">CECT 8075</strain>
    </source>
</reference>
<keyword evidence="9" id="KW-1003">Cell membrane</keyword>
<dbReference type="Pfam" id="PF03448">
    <property type="entry name" value="MgtE_N"/>
    <property type="match status" value="1"/>
</dbReference>
<comment type="subcellular location">
    <subcellularLocation>
        <location evidence="9">Cell membrane</location>
        <topology evidence="9">Multi-pass membrane protein</topology>
    </subcellularLocation>
    <subcellularLocation>
        <location evidence="1">Membrane</location>
        <topology evidence="1">Multi-pass membrane protein</topology>
    </subcellularLocation>
</comment>
<evidence type="ECO:0000256" key="3">
    <source>
        <dbReference type="ARBA" id="ARBA00022448"/>
    </source>
</evidence>
<keyword evidence="7 9" id="KW-0472">Membrane</keyword>
<evidence type="ECO:0000256" key="4">
    <source>
        <dbReference type="ARBA" id="ARBA00022692"/>
    </source>
</evidence>
<dbReference type="Gene3D" id="1.10.357.20">
    <property type="entry name" value="SLC41 divalent cation transporters, integral membrane domain"/>
    <property type="match status" value="1"/>
</dbReference>
<dbReference type="PANTHER" id="PTHR43773:SF1">
    <property type="entry name" value="MAGNESIUM TRANSPORTER MGTE"/>
    <property type="match status" value="1"/>
</dbReference>
<dbReference type="GO" id="GO:0046872">
    <property type="term" value="F:metal ion binding"/>
    <property type="evidence" value="ECO:0007669"/>
    <property type="project" value="UniProtKB-KW"/>
</dbReference>
<dbReference type="InterPro" id="IPR006668">
    <property type="entry name" value="Mg_transptr_MgtE_intracell_dom"/>
</dbReference>
<feature type="transmembrane region" description="Helical" evidence="9">
    <location>
        <begin position="286"/>
        <end position="303"/>
    </location>
</feature>
<protein>
    <recommendedName>
        <fullName evidence="9">Magnesium transporter MgtE</fullName>
    </recommendedName>
</protein>
<evidence type="ECO:0000256" key="2">
    <source>
        <dbReference type="ARBA" id="ARBA00009749"/>
    </source>
</evidence>
<feature type="transmembrane region" description="Helical" evidence="9">
    <location>
        <begin position="315"/>
        <end position="339"/>
    </location>
</feature>
<evidence type="ECO:0000256" key="9">
    <source>
        <dbReference type="RuleBase" id="RU362011"/>
    </source>
</evidence>
<dbReference type="AlphaFoldDB" id="A0A7W5E3Y0"/>
<dbReference type="GO" id="GO:0005886">
    <property type="term" value="C:plasma membrane"/>
    <property type="evidence" value="ECO:0007669"/>
    <property type="project" value="UniProtKB-SubCell"/>
</dbReference>
<dbReference type="Pfam" id="PF01769">
    <property type="entry name" value="MgtE"/>
    <property type="match status" value="1"/>
</dbReference>
<dbReference type="PANTHER" id="PTHR43773">
    <property type="entry name" value="MAGNESIUM TRANSPORTER MGTE"/>
    <property type="match status" value="1"/>
</dbReference>
<comment type="function">
    <text evidence="9">Acts as a magnesium transporter.</text>
</comment>
<dbReference type="InterPro" id="IPR006669">
    <property type="entry name" value="MgtE_transporter"/>
</dbReference>
<dbReference type="Proteomes" id="UP000536179">
    <property type="component" value="Unassembled WGS sequence"/>
</dbReference>
<name>A0A7W5E3Y0_9BACT</name>
<keyword evidence="9" id="KW-0479">Metal-binding</keyword>
<keyword evidence="6 9" id="KW-1133">Transmembrane helix</keyword>
<feature type="domain" description="CBS" evidence="10">
    <location>
        <begin position="136"/>
        <end position="198"/>
    </location>
</feature>
<dbReference type="EMBL" id="JACHXU010000027">
    <property type="protein sequence ID" value="MBB3209765.1"/>
    <property type="molecule type" value="Genomic_DNA"/>
</dbReference>
<keyword evidence="8" id="KW-0129">CBS domain</keyword>
<dbReference type="RefSeq" id="WP_184308636.1">
    <property type="nucleotide sequence ID" value="NZ_JACHXU010000027.1"/>
</dbReference>
<dbReference type="Gene3D" id="1.25.60.10">
    <property type="entry name" value="MgtE N-terminal domain-like"/>
    <property type="match status" value="1"/>
</dbReference>
<gene>
    <name evidence="11" type="ORF">FHS27_005605</name>
</gene>
<dbReference type="InterPro" id="IPR000644">
    <property type="entry name" value="CBS_dom"/>
</dbReference>
<sequence length="449" mass="49260">MVNTLFLPELREMLAFEQEAELREFCVALNPGRTAEFMEGLDDAEMWRVLQYAEPDRRAEIFSYFDESRQLSMLASEPADQTAVLIEEIPEDDRVDLIQGLPAESVHEILKLLPASERRNIERLRSFAEGTAGALMTTEVAKLGERLTVVEALDELGRQASDLETIYYLYVVDDNNLLRGIVSTRQLVSSLKNKSITLGEMMETDVVVALAGEDQESVAEKVERFNLLAIPVIDSGRQMLGIITHDDVIDVVREELTEDAQRIAAVAPLEGDFLQIGLLVLSYKRGLWLTILFFAALLTAFALRHYEAELAVHGWLVWFIPLIISSGGNSGSQSATLVITAMTGGEVKLTDLPKVLSREVCVSLLLGGFLSMIGFGVAIFVAPTVLAATVIPVTLVSVIFCGCLCGVTLPIMFKRLGLDPALMSNPFVAGIVDILGIVIYINVARIVLG</sequence>
<dbReference type="InterPro" id="IPR046342">
    <property type="entry name" value="CBS_dom_sf"/>
</dbReference>
<keyword evidence="5 9" id="KW-0460">Magnesium</keyword>
<dbReference type="Gene3D" id="3.10.580.10">
    <property type="entry name" value="CBS-domain"/>
    <property type="match status" value="1"/>
</dbReference>
<dbReference type="InterPro" id="IPR006667">
    <property type="entry name" value="SLC41_membr_dom"/>
</dbReference>
<dbReference type="SMART" id="SM00924">
    <property type="entry name" value="MgtE_N"/>
    <property type="match status" value="1"/>
</dbReference>